<organism evidence="2">
    <name type="scientific">Archaeoglobus fulgidus</name>
    <dbReference type="NCBI Taxonomy" id="2234"/>
    <lineage>
        <taxon>Archaea</taxon>
        <taxon>Methanobacteriati</taxon>
        <taxon>Methanobacteriota</taxon>
        <taxon>Archaeoglobi</taxon>
        <taxon>Archaeoglobales</taxon>
        <taxon>Archaeoglobaceae</taxon>
        <taxon>Archaeoglobus</taxon>
    </lineage>
</organism>
<comment type="caution">
    <text evidence="2">The sequence shown here is derived from an EMBL/GenBank/DDBJ whole genome shotgun (WGS) entry which is preliminary data.</text>
</comment>
<keyword evidence="1" id="KW-0472">Membrane</keyword>
<proteinExistence type="predicted"/>
<feature type="transmembrane region" description="Helical" evidence="1">
    <location>
        <begin position="7"/>
        <end position="24"/>
    </location>
</feature>
<protein>
    <submittedName>
        <fullName evidence="2">Uncharacterized protein</fullName>
    </submittedName>
</protein>
<dbReference type="AlphaFoldDB" id="A0A7C3M9U4"/>
<evidence type="ECO:0000313" key="2">
    <source>
        <dbReference type="EMBL" id="HFW32674.1"/>
    </source>
</evidence>
<sequence>MKSYAELVAILLCMAAVIINMAAVEGYMKIISYMALGLLAIILLWVLKRVFRSRTENRMG</sequence>
<dbReference type="EMBL" id="DTLB01000040">
    <property type="protein sequence ID" value="HFW32674.1"/>
    <property type="molecule type" value="Genomic_DNA"/>
</dbReference>
<gene>
    <name evidence="2" type="ORF">ENW66_06975</name>
</gene>
<keyword evidence="1" id="KW-0812">Transmembrane</keyword>
<reference evidence="2" key="1">
    <citation type="journal article" date="2020" name="mSystems">
        <title>Genome- and Community-Level Interaction Insights into Carbon Utilization and Element Cycling Functions of Hydrothermarchaeota in Hydrothermal Sediment.</title>
        <authorList>
            <person name="Zhou Z."/>
            <person name="Liu Y."/>
            <person name="Xu W."/>
            <person name="Pan J."/>
            <person name="Luo Z.H."/>
            <person name="Li M."/>
        </authorList>
    </citation>
    <scope>NUCLEOTIDE SEQUENCE [LARGE SCALE GENOMIC DNA]</scope>
    <source>
        <strain evidence="2">SpSt-87</strain>
    </source>
</reference>
<feature type="transmembrane region" description="Helical" evidence="1">
    <location>
        <begin position="30"/>
        <end position="51"/>
    </location>
</feature>
<evidence type="ECO:0000256" key="1">
    <source>
        <dbReference type="SAM" id="Phobius"/>
    </source>
</evidence>
<accession>A0A7C3M9U4</accession>
<name>A0A7C3M9U4_ARCFL</name>
<keyword evidence="1" id="KW-1133">Transmembrane helix</keyword>